<proteinExistence type="predicted"/>
<sequence>MPSLFITSSPAYGQCQGIVLSTHSSKTDPACGYVNGNVNEKVRWQFNSDFTEGFKPPSLKRQAEENAFDIFWYKLSGTVKNVENCCVITESINQSVSFFAVVLDVVPQSIFYTAVFQYHIWLSGYLDVEFDGFMGNFNRELVVAAKNRAFKSGDPIRFCIESNPEKYGIAILESEISDTKWNASLYLVDADISLLKGRRLITKKIGGFERERSGENIRSSFEADFAVVDQIKS</sequence>
<dbReference type="AlphaFoldDB" id="A0A6I6ACT2"/>
<organism evidence="1 2">
    <name type="scientific">Gimesia benthica</name>
    <dbReference type="NCBI Taxonomy" id="2608982"/>
    <lineage>
        <taxon>Bacteria</taxon>
        <taxon>Pseudomonadati</taxon>
        <taxon>Planctomycetota</taxon>
        <taxon>Planctomycetia</taxon>
        <taxon>Planctomycetales</taxon>
        <taxon>Planctomycetaceae</taxon>
        <taxon>Gimesia</taxon>
    </lineage>
</organism>
<reference evidence="1 2" key="1">
    <citation type="submission" date="2019-09" db="EMBL/GenBank/DDBJ databases">
        <title>Gimesia benthica sp. nov., a novel bacterium isolated from deep-sea water of the Northwest Indian Ocean.</title>
        <authorList>
            <person name="Dai X."/>
        </authorList>
    </citation>
    <scope>NUCLEOTIDE SEQUENCE [LARGE SCALE GENOMIC DNA]</scope>
    <source>
        <strain evidence="1 2">E7</strain>
    </source>
</reference>
<dbReference type="Proteomes" id="UP000427281">
    <property type="component" value="Chromosome"/>
</dbReference>
<protein>
    <submittedName>
        <fullName evidence="1">Uncharacterized protein</fullName>
    </submittedName>
</protein>
<evidence type="ECO:0000313" key="2">
    <source>
        <dbReference type="Proteomes" id="UP000427281"/>
    </source>
</evidence>
<keyword evidence="2" id="KW-1185">Reference proteome</keyword>
<name>A0A6I6ACT2_9PLAN</name>
<dbReference type="KEGG" id="gim:F1728_15270"/>
<evidence type="ECO:0000313" key="1">
    <source>
        <dbReference type="EMBL" id="QGQ23958.1"/>
    </source>
</evidence>
<accession>A0A6I6ACT2</accession>
<dbReference type="EMBL" id="CP043930">
    <property type="protein sequence ID" value="QGQ23958.1"/>
    <property type="molecule type" value="Genomic_DNA"/>
</dbReference>
<gene>
    <name evidence="1" type="ORF">F1728_15270</name>
</gene>
<dbReference type="RefSeq" id="WP_155364854.1">
    <property type="nucleotide sequence ID" value="NZ_CP043930.1"/>
</dbReference>